<dbReference type="InterPro" id="IPR015517">
    <property type="entry name" value="dCMP_deaminase-rel"/>
</dbReference>
<sequence length="591" mass="68714">MKTREAINKIYEDQEDFVIIGLTGRTGSGCTTVADILEEPKFEKLKLRTPKNYDFKDSEEIKYSILYKYVNEPKNKWQPFQVISISNIIASYIFEKGYEEFLNYLASTLKKTDAEEKIIESLSALKTEINQIKEDLDSIDYEKIVDCKLYNTFIDGIPPIASRLKKILAVHIIRDNEKDAQLYTYVFQKIGNNIRASGDPFESEFKPKKIFALAERTNTLIKEIRKINKTKNKHTLICIDAIRNPFEATFFKERYSAFYLISVNTDDVSRRKRLSKLGADEILSLDKTEYPKKLEREEIFYKQNILACLEISDIHIYNPDRKNFNYYFLTRQLLKYVILMRHPGLVTPSHIERCMQIAYNVKLNSGCLSRQVGAVVTGDDYSIKSVGWNEVPKGQVSCNLRDIKQYLENKDKESYSNYEITDCEFSDTIEKVYDKIEYQELNGRNHPYCFKDIYNGMKCQKNQVYTRALHAEENAFLQISKYGGIGVKGSFLFTTASPCELCAKKAYQLGIKRIYYIDPYPGISQSHVLKFGSIDNPEMHLFYGAIGNAYIALYTSKISFKDELEMLIGVNPKEIIERNNRKRIRKRTLKK</sequence>
<reference evidence="4" key="1">
    <citation type="submission" date="2019-10" db="EMBL/GenBank/DDBJ databases">
        <authorList>
            <person name="Ross D.E."/>
            <person name="Gulliver D."/>
        </authorList>
    </citation>
    <scope>NUCLEOTIDE SEQUENCE</scope>
    <source>
        <strain evidence="4">DER-2019</strain>
    </source>
</reference>
<dbReference type="InterPro" id="IPR016193">
    <property type="entry name" value="Cytidine_deaminase-like"/>
</dbReference>
<evidence type="ECO:0000256" key="1">
    <source>
        <dbReference type="ARBA" id="ARBA00022801"/>
    </source>
</evidence>
<accession>A0A923KNU0</accession>
<evidence type="ECO:0000256" key="2">
    <source>
        <dbReference type="SAM" id="Coils"/>
    </source>
</evidence>
<dbReference type="Pfam" id="PF00383">
    <property type="entry name" value="dCMP_cyt_deam_1"/>
    <property type="match status" value="1"/>
</dbReference>
<dbReference type="EMBL" id="WJBD01000003">
    <property type="protein sequence ID" value="MBC3887449.1"/>
    <property type="molecule type" value="Genomic_DNA"/>
</dbReference>
<feature type="domain" description="CMP/dCMP-type deaminase" evidence="3">
    <location>
        <begin position="349"/>
        <end position="536"/>
    </location>
</feature>
<keyword evidence="2" id="KW-0175">Coiled coil</keyword>
<dbReference type="Gene3D" id="3.40.140.10">
    <property type="entry name" value="Cytidine Deaminase, domain 2"/>
    <property type="match status" value="1"/>
</dbReference>
<reference evidence="4" key="2">
    <citation type="submission" date="2020-10" db="EMBL/GenBank/DDBJ databases">
        <title>Comparative genomics of the Acetobacterium genus.</title>
        <authorList>
            <person name="Marshall C."/>
            <person name="May H."/>
            <person name="Norman S."/>
        </authorList>
    </citation>
    <scope>NUCLEOTIDE SEQUENCE</scope>
    <source>
        <strain evidence="4">DER-2019</strain>
    </source>
</reference>
<evidence type="ECO:0000313" key="4">
    <source>
        <dbReference type="EMBL" id="MBC3887449.1"/>
    </source>
</evidence>
<protein>
    <submittedName>
        <fullName evidence="4">dCMP deaminase</fullName>
    </submittedName>
</protein>
<dbReference type="RefSeq" id="WP_148565826.1">
    <property type="nucleotide sequence ID" value="NZ_RXYA01000002.1"/>
</dbReference>
<dbReference type="OrthoDB" id="9788517at2"/>
<dbReference type="SUPFAM" id="SSF53927">
    <property type="entry name" value="Cytidine deaminase-like"/>
    <property type="match status" value="1"/>
</dbReference>
<proteinExistence type="predicted"/>
<keyword evidence="1" id="KW-0378">Hydrolase</keyword>
<dbReference type="PANTHER" id="PTHR11086:SF18">
    <property type="entry name" value="DEOXYCYTIDYLATE DEAMINASE"/>
    <property type="match status" value="1"/>
</dbReference>
<dbReference type="InterPro" id="IPR002125">
    <property type="entry name" value="CMP_dCMP_dom"/>
</dbReference>
<organism evidence="4 5">
    <name type="scientific">Acetobacterium paludosum</name>
    <dbReference type="NCBI Taxonomy" id="52693"/>
    <lineage>
        <taxon>Bacteria</taxon>
        <taxon>Bacillati</taxon>
        <taxon>Bacillota</taxon>
        <taxon>Clostridia</taxon>
        <taxon>Eubacteriales</taxon>
        <taxon>Eubacteriaceae</taxon>
        <taxon>Acetobacterium</taxon>
    </lineage>
</organism>
<dbReference type="GO" id="GO:0005737">
    <property type="term" value="C:cytoplasm"/>
    <property type="evidence" value="ECO:0007669"/>
    <property type="project" value="TreeGrafter"/>
</dbReference>
<gene>
    <name evidence="4" type="ORF">GH810_03910</name>
</gene>
<evidence type="ECO:0000259" key="3">
    <source>
        <dbReference type="PROSITE" id="PS51747"/>
    </source>
</evidence>
<dbReference type="Proteomes" id="UP000616595">
    <property type="component" value="Unassembled WGS sequence"/>
</dbReference>
<dbReference type="AlphaFoldDB" id="A0A923KNU0"/>
<dbReference type="InterPro" id="IPR027417">
    <property type="entry name" value="P-loop_NTPase"/>
</dbReference>
<dbReference type="PANTHER" id="PTHR11086">
    <property type="entry name" value="DEOXYCYTIDYLATE DEAMINASE-RELATED"/>
    <property type="match status" value="1"/>
</dbReference>
<dbReference type="PROSITE" id="PS51747">
    <property type="entry name" value="CYT_DCMP_DEAMINASES_2"/>
    <property type="match status" value="1"/>
</dbReference>
<feature type="coiled-coil region" evidence="2">
    <location>
        <begin position="115"/>
        <end position="142"/>
    </location>
</feature>
<dbReference type="Gene3D" id="3.40.50.300">
    <property type="entry name" value="P-loop containing nucleotide triphosphate hydrolases"/>
    <property type="match status" value="1"/>
</dbReference>
<dbReference type="GO" id="GO:0004132">
    <property type="term" value="F:dCMP deaminase activity"/>
    <property type="evidence" value="ECO:0007669"/>
    <property type="project" value="TreeGrafter"/>
</dbReference>
<evidence type="ECO:0000313" key="5">
    <source>
        <dbReference type="Proteomes" id="UP000616595"/>
    </source>
</evidence>
<comment type="caution">
    <text evidence="4">The sequence shown here is derived from an EMBL/GenBank/DDBJ whole genome shotgun (WGS) entry which is preliminary data.</text>
</comment>
<name>A0A923KNU0_9FIRM</name>
<keyword evidence="5" id="KW-1185">Reference proteome</keyword>